<dbReference type="EMBL" id="FCOR01000009">
    <property type="protein sequence ID" value="CVK16713.1"/>
    <property type="molecule type" value="Genomic_DNA"/>
</dbReference>
<sequence>MYSIVSIIVTYNGEKWIKKCLDSLLTSSIHTDIYLIDNGSTDNTLKIVEKYPTVNFIINNCNAGFGKANNILLKKLYKEYKYSHYFLINQDAWVDKYCLHYLIEFAIKNPKYGILSPMHYNHEFSEMDFNFQEYLAKSKKNSNDIFETDFVNAAFWLINKTCLEKIGIFNPYFIHYGEDKNYCNRVIHSRLKIGIVTSAKANHDRNKTTNITKIQRLSKIKLDCIILNPKNNLVKAYFKAFINVWGIPKYYYYHKVLSLKNSILLFYKLLIHYVNLVFSKKIRMNRKQQNDNVFSIN</sequence>
<dbReference type="OrthoDB" id="9771846at2"/>
<dbReference type="InterPro" id="IPR029044">
    <property type="entry name" value="Nucleotide-diphossugar_trans"/>
</dbReference>
<dbReference type="STRING" id="1586267.GCA_001418685_01576"/>
<dbReference type="PANTHER" id="PTHR43179">
    <property type="entry name" value="RHAMNOSYLTRANSFERASE WBBL"/>
    <property type="match status" value="1"/>
</dbReference>
<dbReference type="InterPro" id="IPR001173">
    <property type="entry name" value="Glyco_trans_2-like"/>
</dbReference>
<accession>A0A0X3AR36</accession>
<dbReference type="Gene3D" id="3.90.550.10">
    <property type="entry name" value="Spore Coat Polysaccharide Biosynthesis Protein SpsA, Chain A"/>
    <property type="match status" value="1"/>
</dbReference>
<evidence type="ECO:0000313" key="2">
    <source>
        <dbReference type="EMBL" id="CVK16713.1"/>
    </source>
</evidence>
<evidence type="ECO:0000259" key="1">
    <source>
        <dbReference type="Pfam" id="PF00535"/>
    </source>
</evidence>
<feature type="domain" description="Glycosyltransferase 2-like" evidence="1">
    <location>
        <begin position="7"/>
        <end position="166"/>
    </location>
</feature>
<keyword evidence="3" id="KW-1185">Reference proteome</keyword>
<dbReference type="Pfam" id="PF00535">
    <property type="entry name" value="Glycos_transf_2"/>
    <property type="match status" value="1"/>
</dbReference>
<dbReference type="SUPFAM" id="SSF53448">
    <property type="entry name" value="Nucleotide-diphospho-sugar transferases"/>
    <property type="match status" value="1"/>
</dbReference>
<dbReference type="Proteomes" id="UP000182761">
    <property type="component" value="Unassembled WGS sequence"/>
</dbReference>
<keyword evidence="2" id="KW-0808">Transferase</keyword>
<protein>
    <submittedName>
        <fullName evidence="2">Glycosyltransferase, GT2 family</fullName>
    </submittedName>
</protein>
<dbReference type="PANTHER" id="PTHR43179:SF7">
    <property type="entry name" value="RHAMNOSYLTRANSFERASE WBBL"/>
    <property type="match status" value="1"/>
</dbReference>
<evidence type="ECO:0000313" key="3">
    <source>
        <dbReference type="Proteomes" id="UP000182761"/>
    </source>
</evidence>
<gene>
    <name evidence="2" type="ORF">Ga0061079_109103</name>
</gene>
<proteinExistence type="predicted"/>
<organism evidence="2 3">
    <name type="scientific">Apibacter mensalis</name>
    <dbReference type="NCBI Taxonomy" id="1586267"/>
    <lineage>
        <taxon>Bacteria</taxon>
        <taxon>Pseudomonadati</taxon>
        <taxon>Bacteroidota</taxon>
        <taxon>Flavobacteriia</taxon>
        <taxon>Flavobacteriales</taxon>
        <taxon>Weeksellaceae</taxon>
        <taxon>Apibacter</taxon>
    </lineage>
</organism>
<dbReference type="GO" id="GO:0016740">
    <property type="term" value="F:transferase activity"/>
    <property type="evidence" value="ECO:0007669"/>
    <property type="project" value="UniProtKB-KW"/>
</dbReference>
<dbReference type="RefSeq" id="WP_055425900.1">
    <property type="nucleotide sequence ID" value="NZ_FCOR01000009.1"/>
</dbReference>
<name>A0A0X3AR36_9FLAO</name>
<dbReference type="AlphaFoldDB" id="A0A0X3AR36"/>
<reference evidence="2 3" key="1">
    <citation type="submission" date="2016-01" db="EMBL/GenBank/DDBJ databases">
        <authorList>
            <person name="McClelland M."/>
            <person name="Jain A."/>
            <person name="Saraogi P."/>
            <person name="Mendelson R."/>
            <person name="Westerman R."/>
            <person name="SanMiguel P."/>
            <person name="Csonka L."/>
        </authorList>
    </citation>
    <scope>NUCLEOTIDE SEQUENCE [LARGE SCALE GENOMIC DNA]</scope>
    <source>
        <strain evidence="2 3">R-53146</strain>
    </source>
</reference>